<name>A0A9J6GH27_HAELO</name>
<protein>
    <recommendedName>
        <fullName evidence="2">Transposase Tc1-like domain-containing protein</fullName>
    </recommendedName>
</protein>
<evidence type="ECO:0000259" key="2">
    <source>
        <dbReference type="Pfam" id="PF01498"/>
    </source>
</evidence>
<dbReference type="InterPro" id="IPR036397">
    <property type="entry name" value="RNaseH_sf"/>
</dbReference>
<dbReference type="InterPro" id="IPR002492">
    <property type="entry name" value="Transposase_Tc1-like"/>
</dbReference>
<evidence type="ECO:0000313" key="4">
    <source>
        <dbReference type="Proteomes" id="UP000821853"/>
    </source>
</evidence>
<comment type="subcellular location">
    <subcellularLocation>
        <location evidence="1">Nucleus</location>
    </subcellularLocation>
</comment>
<organism evidence="3 4">
    <name type="scientific">Haemaphysalis longicornis</name>
    <name type="common">Bush tick</name>
    <dbReference type="NCBI Taxonomy" id="44386"/>
    <lineage>
        <taxon>Eukaryota</taxon>
        <taxon>Metazoa</taxon>
        <taxon>Ecdysozoa</taxon>
        <taxon>Arthropoda</taxon>
        <taxon>Chelicerata</taxon>
        <taxon>Arachnida</taxon>
        <taxon>Acari</taxon>
        <taxon>Parasitiformes</taxon>
        <taxon>Ixodida</taxon>
        <taxon>Ixodoidea</taxon>
        <taxon>Ixodidae</taxon>
        <taxon>Haemaphysalinae</taxon>
        <taxon>Haemaphysalis</taxon>
    </lineage>
</organism>
<dbReference type="GO" id="GO:0006313">
    <property type="term" value="P:DNA transposition"/>
    <property type="evidence" value="ECO:0007669"/>
    <property type="project" value="InterPro"/>
</dbReference>
<dbReference type="GO" id="GO:0005634">
    <property type="term" value="C:nucleus"/>
    <property type="evidence" value="ECO:0007669"/>
    <property type="project" value="UniProtKB-SubCell"/>
</dbReference>
<dbReference type="InterPro" id="IPR009057">
    <property type="entry name" value="Homeodomain-like_sf"/>
</dbReference>
<dbReference type="GO" id="GO:0015074">
    <property type="term" value="P:DNA integration"/>
    <property type="evidence" value="ECO:0007669"/>
    <property type="project" value="InterPro"/>
</dbReference>
<dbReference type="Proteomes" id="UP000821853">
    <property type="component" value="Chromosome 5"/>
</dbReference>
<dbReference type="EMBL" id="JABSTR010000007">
    <property type="protein sequence ID" value="KAH9374701.1"/>
    <property type="molecule type" value="Genomic_DNA"/>
</dbReference>
<gene>
    <name evidence="3" type="ORF">HPB48_017194</name>
</gene>
<dbReference type="OMA" id="TIKIMIN"/>
<reference evidence="3 4" key="1">
    <citation type="journal article" date="2020" name="Cell">
        <title>Large-Scale Comparative Analyses of Tick Genomes Elucidate Their Genetic Diversity and Vector Capacities.</title>
        <authorList>
            <consortium name="Tick Genome and Microbiome Consortium (TIGMIC)"/>
            <person name="Jia N."/>
            <person name="Wang J."/>
            <person name="Shi W."/>
            <person name="Du L."/>
            <person name="Sun Y."/>
            <person name="Zhan W."/>
            <person name="Jiang J.F."/>
            <person name="Wang Q."/>
            <person name="Zhang B."/>
            <person name="Ji P."/>
            <person name="Bell-Sakyi L."/>
            <person name="Cui X.M."/>
            <person name="Yuan T.T."/>
            <person name="Jiang B.G."/>
            <person name="Yang W.F."/>
            <person name="Lam T.T."/>
            <person name="Chang Q.C."/>
            <person name="Ding S.J."/>
            <person name="Wang X.J."/>
            <person name="Zhu J.G."/>
            <person name="Ruan X.D."/>
            <person name="Zhao L."/>
            <person name="Wei J.T."/>
            <person name="Ye R.Z."/>
            <person name="Que T.C."/>
            <person name="Du C.H."/>
            <person name="Zhou Y.H."/>
            <person name="Cheng J.X."/>
            <person name="Dai P.F."/>
            <person name="Guo W.B."/>
            <person name="Han X.H."/>
            <person name="Huang E.J."/>
            <person name="Li L.F."/>
            <person name="Wei W."/>
            <person name="Gao Y.C."/>
            <person name="Liu J.Z."/>
            <person name="Shao H.Z."/>
            <person name="Wang X."/>
            <person name="Wang C.C."/>
            <person name="Yang T.C."/>
            <person name="Huo Q.B."/>
            <person name="Li W."/>
            <person name="Chen H.Y."/>
            <person name="Chen S.E."/>
            <person name="Zhou L.G."/>
            <person name="Ni X.B."/>
            <person name="Tian J.H."/>
            <person name="Sheng Y."/>
            <person name="Liu T."/>
            <person name="Pan Y.S."/>
            <person name="Xia L.Y."/>
            <person name="Li J."/>
            <person name="Zhao F."/>
            <person name="Cao W.C."/>
        </authorList>
    </citation>
    <scope>NUCLEOTIDE SEQUENCE [LARGE SCALE GENOMIC DNA]</scope>
    <source>
        <strain evidence="3">HaeL-2018</strain>
    </source>
</reference>
<comment type="caution">
    <text evidence="3">The sequence shown here is derived from an EMBL/GenBank/DDBJ whole genome shotgun (WGS) entry which is preliminary data.</text>
</comment>
<dbReference type="Pfam" id="PF01498">
    <property type="entry name" value="HTH_Tnp_Tc3_2"/>
    <property type="match status" value="1"/>
</dbReference>
<dbReference type="Gene3D" id="3.30.420.10">
    <property type="entry name" value="Ribonuclease H-like superfamily/Ribonuclease H"/>
    <property type="match status" value="1"/>
</dbReference>
<dbReference type="SUPFAM" id="SSF46689">
    <property type="entry name" value="Homeodomain-like"/>
    <property type="match status" value="1"/>
</dbReference>
<dbReference type="VEuPathDB" id="VectorBase:HLOH_057398"/>
<keyword evidence="4" id="KW-1185">Reference proteome</keyword>
<proteinExistence type="predicted"/>
<accession>A0A9J6GH27</accession>
<dbReference type="AlphaFoldDB" id="A0A9J6GH27"/>
<sequence length="186" mass="21608">MPRIDEATRVEILTLLQAGRTRRSIAAEVGCSLGSVTRILRAFLEKCRIKDAARGGCPRQTTEEEDRLIASAANDNPFTTAREIQQKLGLQLSLTTIRDRLHSFGLRSEISGQRTLLTRQNKVVRLEFATRHLLWTTEEWMNVVFTDESTFSSKWEQQRSMWRWFSVYKCIDVMQFPVYKSIEETF</sequence>
<evidence type="ECO:0000256" key="1">
    <source>
        <dbReference type="ARBA" id="ARBA00004123"/>
    </source>
</evidence>
<evidence type="ECO:0000313" key="3">
    <source>
        <dbReference type="EMBL" id="KAH9374701.1"/>
    </source>
</evidence>
<feature type="domain" description="Transposase Tc1-like" evidence="2">
    <location>
        <begin position="66"/>
        <end position="133"/>
    </location>
</feature>
<dbReference type="OrthoDB" id="6503215at2759"/>
<dbReference type="Pfam" id="PF13384">
    <property type="entry name" value="HTH_23"/>
    <property type="match status" value="1"/>
</dbReference>
<dbReference type="GO" id="GO:0003677">
    <property type="term" value="F:DNA binding"/>
    <property type="evidence" value="ECO:0007669"/>
    <property type="project" value="InterPro"/>
</dbReference>